<comment type="subcellular location">
    <subcellularLocation>
        <location evidence="1">Cell membrane</location>
        <topology evidence="1">Multi-pass membrane protein</topology>
    </subcellularLocation>
</comment>
<dbReference type="PANTHER" id="PTHR32322:SF18">
    <property type="entry name" value="S-ADENOSYLMETHIONINE_S-ADENOSYLHOMOCYSTEINE TRANSPORTER"/>
    <property type="match status" value="1"/>
</dbReference>
<dbReference type="AlphaFoldDB" id="A0A075FNH3"/>
<accession>A0A075FNH3</accession>
<proteinExistence type="predicted"/>
<evidence type="ECO:0000256" key="5">
    <source>
        <dbReference type="ARBA" id="ARBA00023136"/>
    </source>
</evidence>
<dbReference type="GO" id="GO:0005886">
    <property type="term" value="C:plasma membrane"/>
    <property type="evidence" value="ECO:0007669"/>
    <property type="project" value="UniProtKB-SubCell"/>
</dbReference>
<feature type="transmembrane region" description="Helical" evidence="6">
    <location>
        <begin position="230"/>
        <end position="253"/>
    </location>
</feature>
<feature type="transmembrane region" description="Helical" evidence="6">
    <location>
        <begin position="9"/>
        <end position="30"/>
    </location>
</feature>
<feature type="transmembrane region" description="Helical" evidence="6">
    <location>
        <begin position="283"/>
        <end position="301"/>
    </location>
</feature>
<protein>
    <recommendedName>
        <fullName evidence="7">EamA domain-containing protein</fullName>
    </recommendedName>
</protein>
<evidence type="ECO:0000256" key="4">
    <source>
        <dbReference type="ARBA" id="ARBA00022989"/>
    </source>
</evidence>
<name>A0A075FNH3_9EURY</name>
<organism evidence="8">
    <name type="scientific">uncultured marine group II/III euryarchaeote AD1000_28_C09</name>
    <dbReference type="NCBI Taxonomy" id="1457746"/>
    <lineage>
        <taxon>Archaea</taxon>
        <taxon>Methanobacteriati</taxon>
        <taxon>Methanobacteriota</taxon>
        <taxon>environmental samples</taxon>
    </lineage>
</organism>
<feature type="transmembrane region" description="Helical" evidence="6">
    <location>
        <begin position="106"/>
        <end position="123"/>
    </location>
</feature>
<feature type="transmembrane region" description="Helical" evidence="6">
    <location>
        <begin position="74"/>
        <end position="94"/>
    </location>
</feature>
<sequence length="311" mass="35019">MEQPSGRKLVITNLMMLSVAMFWGVAWPVGRILAVDLVDYPFSVMFLRYSFALPVLFAWMWYREGNTIPKQEDWKPLLLMAFTSVFLYQVGYMFGMQRTAASDASLVIGFNPVFVAILSIWLLSHRMNSGGIIGICLSFTGILLIFLASPNVQIPFEERITGNSLIMFGAFTYAIYVVSMRRYVLERGEGQLSSLSLIAWVSLIGCIFFIPFVINEAPWDRVWSKEEWLLIAYLGVLSTAISYVFFAIGVDVIGANRASSFVNVVPVFGILSSWFIVDEELGWIQLVSFGLIYFGVRMVNAQPPEGITKPK</sequence>
<dbReference type="InterPro" id="IPR050638">
    <property type="entry name" value="AA-Vitamin_Transporters"/>
</dbReference>
<feature type="transmembrane region" description="Helical" evidence="6">
    <location>
        <begin position="260"/>
        <end position="277"/>
    </location>
</feature>
<dbReference type="PANTHER" id="PTHR32322">
    <property type="entry name" value="INNER MEMBRANE TRANSPORTER"/>
    <property type="match status" value="1"/>
</dbReference>
<feature type="transmembrane region" description="Helical" evidence="6">
    <location>
        <begin position="42"/>
        <end position="62"/>
    </location>
</feature>
<keyword evidence="5 6" id="KW-0472">Membrane</keyword>
<evidence type="ECO:0000256" key="1">
    <source>
        <dbReference type="ARBA" id="ARBA00004651"/>
    </source>
</evidence>
<feature type="domain" description="EamA" evidence="7">
    <location>
        <begin position="161"/>
        <end position="300"/>
    </location>
</feature>
<keyword evidence="4 6" id="KW-1133">Transmembrane helix</keyword>
<feature type="transmembrane region" description="Helical" evidence="6">
    <location>
        <begin position="160"/>
        <end position="180"/>
    </location>
</feature>
<dbReference type="InterPro" id="IPR000620">
    <property type="entry name" value="EamA_dom"/>
</dbReference>
<dbReference type="SUPFAM" id="SSF103481">
    <property type="entry name" value="Multidrug resistance efflux transporter EmrE"/>
    <property type="match status" value="2"/>
</dbReference>
<feature type="transmembrane region" description="Helical" evidence="6">
    <location>
        <begin position="130"/>
        <end position="148"/>
    </location>
</feature>
<keyword evidence="3 6" id="KW-0812">Transmembrane</keyword>
<evidence type="ECO:0000256" key="3">
    <source>
        <dbReference type="ARBA" id="ARBA00022692"/>
    </source>
</evidence>
<feature type="transmembrane region" description="Helical" evidence="6">
    <location>
        <begin position="192"/>
        <end position="214"/>
    </location>
</feature>
<dbReference type="EMBL" id="KF900376">
    <property type="protein sequence ID" value="AIE92798.1"/>
    <property type="molecule type" value="Genomic_DNA"/>
</dbReference>
<evidence type="ECO:0000256" key="6">
    <source>
        <dbReference type="SAM" id="Phobius"/>
    </source>
</evidence>
<feature type="domain" description="EamA" evidence="7">
    <location>
        <begin position="13"/>
        <end position="146"/>
    </location>
</feature>
<evidence type="ECO:0000256" key="2">
    <source>
        <dbReference type="ARBA" id="ARBA00022475"/>
    </source>
</evidence>
<reference evidence="8" key="1">
    <citation type="journal article" date="2014" name="Genome Biol. Evol.">
        <title>Pangenome evidence for extensive interdomain horizontal transfer affecting lineage core and shell genes in uncultured planktonic thaumarchaeota and euryarchaeota.</title>
        <authorList>
            <person name="Deschamps P."/>
            <person name="Zivanovic Y."/>
            <person name="Moreira D."/>
            <person name="Rodriguez-Valera F."/>
            <person name="Lopez-Garcia P."/>
        </authorList>
    </citation>
    <scope>NUCLEOTIDE SEQUENCE</scope>
</reference>
<keyword evidence="2" id="KW-1003">Cell membrane</keyword>
<dbReference type="Pfam" id="PF00892">
    <property type="entry name" value="EamA"/>
    <property type="match status" value="2"/>
</dbReference>
<evidence type="ECO:0000259" key="7">
    <source>
        <dbReference type="Pfam" id="PF00892"/>
    </source>
</evidence>
<evidence type="ECO:0000313" key="8">
    <source>
        <dbReference type="EMBL" id="AIE92798.1"/>
    </source>
</evidence>
<dbReference type="InterPro" id="IPR037185">
    <property type="entry name" value="EmrE-like"/>
</dbReference>